<evidence type="ECO:0000313" key="3">
    <source>
        <dbReference type="Proteomes" id="UP000054321"/>
    </source>
</evidence>
<dbReference type="InParanoid" id="A0A0C3HRS8"/>
<proteinExistence type="predicted"/>
<keyword evidence="1" id="KW-0732">Signal</keyword>
<sequence length="133" mass="13961">MRTIPLPLAFYLFLVFSAVHGINLPFAAAAASTPPSALSASSSSTLSISSFITSVQAPETTPPPSPNDVTWALQEKWHLTTFWTCITIATQTHCGWREPVEPGGDEIAAAPRVANRKMAGLAAGAMVVAGLLL</sequence>
<evidence type="ECO:0000313" key="2">
    <source>
        <dbReference type="EMBL" id="KIN05720.1"/>
    </source>
</evidence>
<accession>A0A0C3HRS8</accession>
<organism evidence="2 3">
    <name type="scientific">Oidiodendron maius (strain Zn)</name>
    <dbReference type="NCBI Taxonomy" id="913774"/>
    <lineage>
        <taxon>Eukaryota</taxon>
        <taxon>Fungi</taxon>
        <taxon>Dikarya</taxon>
        <taxon>Ascomycota</taxon>
        <taxon>Pezizomycotina</taxon>
        <taxon>Leotiomycetes</taxon>
        <taxon>Leotiomycetes incertae sedis</taxon>
        <taxon>Myxotrichaceae</taxon>
        <taxon>Oidiodendron</taxon>
    </lineage>
</organism>
<reference evidence="3" key="2">
    <citation type="submission" date="2015-01" db="EMBL/GenBank/DDBJ databases">
        <title>Evolutionary Origins and Diversification of the Mycorrhizal Mutualists.</title>
        <authorList>
            <consortium name="DOE Joint Genome Institute"/>
            <consortium name="Mycorrhizal Genomics Consortium"/>
            <person name="Kohler A."/>
            <person name="Kuo A."/>
            <person name="Nagy L.G."/>
            <person name="Floudas D."/>
            <person name="Copeland A."/>
            <person name="Barry K.W."/>
            <person name="Cichocki N."/>
            <person name="Veneault-Fourrey C."/>
            <person name="LaButti K."/>
            <person name="Lindquist E.A."/>
            <person name="Lipzen A."/>
            <person name="Lundell T."/>
            <person name="Morin E."/>
            <person name="Murat C."/>
            <person name="Riley R."/>
            <person name="Ohm R."/>
            <person name="Sun H."/>
            <person name="Tunlid A."/>
            <person name="Henrissat B."/>
            <person name="Grigoriev I.V."/>
            <person name="Hibbett D.S."/>
            <person name="Martin F."/>
        </authorList>
    </citation>
    <scope>NUCLEOTIDE SEQUENCE [LARGE SCALE GENOMIC DNA]</scope>
    <source>
        <strain evidence="3">Zn</strain>
    </source>
</reference>
<evidence type="ECO:0000256" key="1">
    <source>
        <dbReference type="SAM" id="SignalP"/>
    </source>
</evidence>
<keyword evidence="3" id="KW-1185">Reference proteome</keyword>
<reference evidence="2 3" key="1">
    <citation type="submission" date="2014-04" db="EMBL/GenBank/DDBJ databases">
        <authorList>
            <consortium name="DOE Joint Genome Institute"/>
            <person name="Kuo A."/>
            <person name="Martino E."/>
            <person name="Perotto S."/>
            <person name="Kohler A."/>
            <person name="Nagy L.G."/>
            <person name="Floudas D."/>
            <person name="Copeland A."/>
            <person name="Barry K.W."/>
            <person name="Cichocki N."/>
            <person name="Veneault-Fourrey C."/>
            <person name="LaButti K."/>
            <person name="Lindquist E.A."/>
            <person name="Lipzen A."/>
            <person name="Lundell T."/>
            <person name="Morin E."/>
            <person name="Murat C."/>
            <person name="Sun H."/>
            <person name="Tunlid A."/>
            <person name="Henrissat B."/>
            <person name="Grigoriev I.V."/>
            <person name="Hibbett D.S."/>
            <person name="Martin F."/>
            <person name="Nordberg H.P."/>
            <person name="Cantor M.N."/>
            <person name="Hua S.X."/>
        </authorList>
    </citation>
    <scope>NUCLEOTIDE SEQUENCE [LARGE SCALE GENOMIC DNA]</scope>
    <source>
        <strain evidence="2 3">Zn</strain>
    </source>
</reference>
<dbReference type="OrthoDB" id="3542181at2759"/>
<dbReference type="HOGENOM" id="CLU_1907281_0_0_1"/>
<feature type="signal peptide" evidence="1">
    <location>
        <begin position="1"/>
        <end position="21"/>
    </location>
</feature>
<name>A0A0C3HRS8_OIDMZ</name>
<feature type="chain" id="PRO_5002165528" evidence="1">
    <location>
        <begin position="22"/>
        <end position="133"/>
    </location>
</feature>
<dbReference type="AlphaFoldDB" id="A0A0C3HRS8"/>
<gene>
    <name evidence="2" type="ORF">OIDMADRAFT_24103</name>
</gene>
<protein>
    <submittedName>
        <fullName evidence="2">Uncharacterized protein</fullName>
    </submittedName>
</protein>
<dbReference type="Proteomes" id="UP000054321">
    <property type="component" value="Unassembled WGS sequence"/>
</dbReference>
<dbReference type="EMBL" id="KN832871">
    <property type="protein sequence ID" value="KIN05720.1"/>
    <property type="molecule type" value="Genomic_DNA"/>
</dbReference>